<dbReference type="Gene3D" id="1.10.1740.10">
    <property type="match status" value="1"/>
</dbReference>
<evidence type="ECO:0000256" key="2">
    <source>
        <dbReference type="ARBA" id="ARBA00023015"/>
    </source>
</evidence>
<protein>
    <submittedName>
        <fullName evidence="7">RNA polymerase sigma-70 factor</fullName>
    </submittedName>
</protein>
<evidence type="ECO:0000256" key="3">
    <source>
        <dbReference type="ARBA" id="ARBA00023082"/>
    </source>
</evidence>
<reference evidence="8" key="1">
    <citation type="journal article" date="2019" name="Int. J. Syst. Evol. Microbiol.">
        <title>The Global Catalogue of Microorganisms (GCM) 10K type strain sequencing project: providing services to taxonomists for standard genome sequencing and annotation.</title>
        <authorList>
            <consortium name="The Broad Institute Genomics Platform"/>
            <consortium name="The Broad Institute Genome Sequencing Center for Infectious Disease"/>
            <person name="Wu L."/>
            <person name="Ma J."/>
        </authorList>
    </citation>
    <scope>NUCLEOTIDE SEQUENCE [LARGE SCALE GENOMIC DNA]</scope>
    <source>
        <strain evidence="8">JCM 17664</strain>
    </source>
</reference>
<dbReference type="InterPro" id="IPR007627">
    <property type="entry name" value="RNA_pol_sigma70_r2"/>
</dbReference>
<dbReference type="CDD" id="cd06171">
    <property type="entry name" value="Sigma70_r4"/>
    <property type="match status" value="1"/>
</dbReference>
<keyword evidence="3" id="KW-0731">Sigma factor</keyword>
<dbReference type="PANTHER" id="PTHR43133:SF46">
    <property type="entry name" value="RNA POLYMERASE SIGMA-70 FACTOR ECF SUBFAMILY"/>
    <property type="match status" value="1"/>
</dbReference>
<feature type="domain" description="RNA polymerase sigma factor 70 region 4 type 2" evidence="6">
    <location>
        <begin position="118"/>
        <end position="168"/>
    </location>
</feature>
<dbReference type="Pfam" id="PF08281">
    <property type="entry name" value="Sigma70_r4_2"/>
    <property type="match status" value="1"/>
</dbReference>
<dbReference type="PANTHER" id="PTHR43133">
    <property type="entry name" value="RNA POLYMERASE ECF-TYPE SIGMA FACTO"/>
    <property type="match status" value="1"/>
</dbReference>
<proteinExistence type="inferred from homology"/>
<accession>A0ABP8FBJ2</accession>
<evidence type="ECO:0000259" key="6">
    <source>
        <dbReference type="Pfam" id="PF08281"/>
    </source>
</evidence>
<dbReference type="Pfam" id="PF04542">
    <property type="entry name" value="Sigma70_r2"/>
    <property type="match status" value="1"/>
</dbReference>
<dbReference type="InterPro" id="IPR013325">
    <property type="entry name" value="RNA_pol_sigma_r2"/>
</dbReference>
<keyword evidence="4" id="KW-0804">Transcription</keyword>
<gene>
    <name evidence="7" type="ORF">GCM10023143_00300</name>
</gene>
<evidence type="ECO:0000256" key="1">
    <source>
        <dbReference type="ARBA" id="ARBA00010641"/>
    </source>
</evidence>
<dbReference type="Proteomes" id="UP001501207">
    <property type="component" value="Unassembled WGS sequence"/>
</dbReference>
<dbReference type="InterPro" id="IPR039425">
    <property type="entry name" value="RNA_pol_sigma-70-like"/>
</dbReference>
<dbReference type="InterPro" id="IPR013249">
    <property type="entry name" value="RNA_pol_sigma70_r4_t2"/>
</dbReference>
<name>A0ABP8FBJ2_9BACT</name>
<dbReference type="InterPro" id="IPR036388">
    <property type="entry name" value="WH-like_DNA-bd_sf"/>
</dbReference>
<dbReference type="EMBL" id="BAABFN010000001">
    <property type="protein sequence ID" value="GAA4299777.1"/>
    <property type="molecule type" value="Genomic_DNA"/>
</dbReference>
<evidence type="ECO:0000313" key="8">
    <source>
        <dbReference type="Proteomes" id="UP001501207"/>
    </source>
</evidence>
<feature type="domain" description="RNA polymerase sigma-70 region 2" evidence="5">
    <location>
        <begin position="22"/>
        <end position="75"/>
    </location>
</feature>
<evidence type="ECO:0000256" key="4">
    <source>
        <dbReference type="ARBA" id="ARBA00023163"/>
    </source>
</evidence>
<organism evidence="7 8">
    <name type="scientific">Compostibacter hankyongensis</name>
    <dbReference type="NCBI Taxonomy" id="1007089"/>
    <lineage>
        <taxon>Bacteria</taxon>
        <taxon>Pseudomonadati</taxon>
        <taxon>Bacteroidota</taxon>
        <taxon>Chitinophagia</taxon>
        <taxon>Chitinophagales</taxon>
        <taxon>Chitinophagaceae</taxon>
        <taxon>Compostibacter</taxon>
    </lineage>
</organism>
<keyword evidence="8" id="KW-1185">Reference proteome</keyword>
<comment type="caution">
    <text evidence="7">The sequence shown here is derived from an EMBL/GenBank/DDBJ whole genome shotgun (WGS) entry which is preliminary data.</text>
</comment>
<keyword evidence="2" id="KW-0805">Transcription regulation</keyword>
<dbReference type="SUPFAM" id="SSF88946">
    <property type="entry name" value="Sigma2 domain of RNA polymerase sigma factors"/>
    <property type="match status" value="1"/>
</dbReference>
<evidence type="ECO:0000313" key="7">
    <source>
        <dbReference type="EMBL" id="GAA4299777.1"/>
    </source>
</evidence>
<dbReference type="SUPFAM" id="SSF88659">
    <property type="entry name" value="Sigma3 and sigma4 domains of RNA polymerase sigma factors"/>
    <property type="match status" value="1"/>
</dbReference>
<sequence length="194" mass="22509">MAEASDIVIRLKNGDRSAFDALYWQYHHALYRNALRITKNTTDAEDVLQEVFVRLWEKRHTIDPHQSIAGWLFVVSFNCAVKCVSKRLREMQMKTGLSADDKEDATSAWDNAEWQYHLLKEAISQLSLQKQKVFTLCKIEGKSYEETARLLNISRYTVKEYLSAAMAKVTDYVRQHARNVQTAGLLAFITWYLP</sequence>
<comment type="similarity">
    <text evidence="1">Belongs to the sigma-70 factor family. ECF subfamily.</text>
</comment>
<evidence type="ECO:0000259" key="5">
    <source>
        <dbReference type="Pfam" id="PF04542"/>
    </source>
</evidence>
<dbReference type="InterPro" id="IPR013324">
    <property type="entry name" value="RNA_pol_sigma_r3/r4-like"/>
</dbReference>
<dbReference type="InterPro" id="IPR014284">
    <property type="entry name" value="RNA_pol_sigma-70_dom"/>
</dbReference>
<dbReference type="Gene3D" id="1.10.10.10">
    <property type="entry name" value="Winged helix-like DNA-binding domain superfamily/Winged helix DNA-binding domain"/>
    <property type="match status" value="1"/>
</dbReference>
<dbReference type="NCBIfam" id="TIGR02937">
    <property type="entry name" value="sigma70-ECF"/>
    <property type="match status" value="1"/>
</dbReference>
<dbReference type="RefSeq" id="WP_344973421.1">
    <property type="nucleotide sequence ID" value="NZ_BAABFN010000001.1"/>
</dbReference>